<feature type="transmembrane region" description="Helical" evidence="7">
    <location>
        <begin position="17"/>
        <end position="36"/>
    </location>
</feature>
<protein>
    <recommendedName>
        <fullName evidence="7">Phosphatidylglycerol--prolipoprotein diacylglyceryl transferase</fullName>
        <ecNumber evidence="7">2.5.1.145</ecNumber>
    </recommendedName>
</protein>
<dbReference type="AlphaFoldDB" id="A0A2M7ANM7"/>
<name>A0A2M7ANM7_UNCKA</name>
<evidence type="ECO:0000256" key="5">
    <source>
        <dbReference type="ARBA" id="ARBA00022989"/>
    </source>
</evidence>
<reference evidence="9" key="1">
    <citation type="submission" date="2017-09" db="EMBL/GenBank/DDBJ databases">
        <title>Depth-based differentiation of microbial function through sediment-hosted aquifers and enrichment of novel symbionts in the deep terrestrial subsurface.</title>
        <authorList>
            <person name="Probst A.J."/>
            <person name="Ladd B."/>
            <person name="Jarett J.K."/>
            <person name="Geller-Mcgrath D.E."/>
            <person name="Sieber C.M.K."/>
            <person name="Emerson J.B."/>
            <person name="Anantharaman K."/>
            <person name="Thomas B.C."/>
            <person name="Malmstrom R."/>
            <person name="Stieglmeier M."/>
            <person name="Klingl A."/>
            <person name="Woyke T."/>
            <person name="Ryan C.M."/>
            <person name="Banfield J.F."/>
        </authorList>
    </citation>
    <scope>NUCLEOTIDE SEQUENCE [LARGE SCALE GENOMIC DNA]</scope>
</reference>
<comment type="catalytic activity">
    <reaction evidence="7">
        <text>L-cysteinyl-[prolipoprotein] + a 1,2-diacyl-sn-glycero-3-phospho-(1'-sn-glycerol) = an S-1,2-diacyl-sn-glyceryl-L-cysteinyl-[prolipoprotein] + sn-glycerol 1-phosphate + H(+)</text>
        <dbReference type="Rhea" id="RHEA:56712"/>
        <dbReference type="Rhea" id="RHEA-COMP:14679"/>
        <dbReference type="Rhea" id="RHEA-COMP:14680"/>
        <dbReference type="ChEBI" id="CHEBI:15378"/>
        <dbReference type="ChEBI" id="CHEBI:29950"/>
        <dbReference type="ChEBI" id="CHEBI:57685"/>
        <dbReference type="ChEBI" id="CHEBI:64716"/>
        <dbReference type="ChEBI" id="CHEBI:140658"/>
        <dbReference type="EC" id="2.5.1.145"/>
    </reaction>
</comment>
<dbReference type="EMBL" id="PEWD01000048">
    <property type="protein sequence ID" value="PIU68870.1"/>
    <property type="molecule type" value="Genomic_DNA"/>
</dbReference>
<feature type="binding site" evidence="7">
    <location>
        <position position="134"/>
    </location>
    <ligand>
        <name>a 1,2-diacyl-sn-glycero-3-phospho-(1'-sn-glycerol)</name>
        <dbReference type="ChEBI" id="CHEBI:64716"/>
    </ligand>
</feature>
<comment type="subcellular location">
    <subcellularLocation>
        <location evidence="7">Cell membrane</location>
        <topology evidence="7">Multi-pass membrane protein</topology>
    </subcellularLocation>
</comment>
<evidence type="ECO:0000256" key="6">
    <source>
        <dbReference type="ARBA" id="ARBA00023136"/>
    </source>
</evidence>
<evidence type="ECO:0000256" key="3">
    <source>
        <dbReference type="ARBA" id="ARBA00022679"/>
    </source>
</evidence>
<evidence type="ECO:0000256" key="1">
    <source>
        <dbReference type="ARBA" id="ARBA00007150"/>
    </source>
</evidence>
<dbReference type="PANTHER" id="PTHR30589:SF0">
    <property type="entry name" value="PHOSPHATIDYLGLYCEROL--PROLIPOPROTEIN DIACYLGLYCERYL TRANSFERASE"/>
    <property type="match status" value="1"/>
</dbReference>
<feature type="transmembrane region" description="Helical" evidence="7">
    <location>
        <begin position="90"/>
        <end position="109"/>
    </location>
</feature>
<dbReference type="GO" id="GO:0008961">
    <property type="term" value="F:phosphatidylglycerol-prolipoprotein diacylglyceryl transferase activity"/>
    <property type="evidence" value="ECO:0007669"/>
    <property type="project" value="UniProtKB-UniRule"/>
</dbReference>
<accession>A0A2M7ANM7</accession>
<dbReference type="GO" id="GO:0042158">
    <property type="term" value="P:lipoprotein biosynthetic process"/>
    <property type="evidence" value="ECO:0007669"/>
    <property type="project" value="UniProtKB-UniRule"/>
</dbReference>
<comment type="function">
    <text evidence="7">Catalyzes the transfer of the diacylglyceryl group from phosphatidylglycerol to the sulfhydryl group of the N-terminal cysteine of a prolipoprotein, the first step in the formation of mature lipoproteins.</text>
</comment>
<dbReference type="NCBIfam" id="TIGR00544">
    <property type="entry name" value="lgt"/>
    <property type="match status" value="1"/>
</dbReference>
<comment type="pathway">
    <text evidence="7">Protein modification; lipoprotein biosynthesis (diacylglyceryl transfer).</text>
</comment>
<sequence length="267" mass="29754">MIAYKVYPPFQIGPFSIYPWGIMVSLGFILGGWLFLAEAKKKKIPADAALNIILIALVGAVLGARLWVVFEYLGYFVQHPLEILAVWKGGMAFWGGFLVSLGLVCLYLKKKNLNFGEVSDSVAPSLALGMFLGRIGNFLSGHHLGIITNLPWGIEYLGTVRHPASLYEALNALLLFLALLLLRSKVKRKGVLFLVFLFWYSGVRFGLDFLRNSDLPTADPRYFGHLTGAQMVCMVILAVVSFWVVRIKIKSQKQRDLTPTLSSKERG</sequence>
<evidence type="ECO:0000256" key="4">
    <source>
        <dbReference type="ARBA" id="ARBA00022692"/>
    </source>
</evidence>
<keyword evidence="6 7" id="KW-0472">Membrane</keyword>
<dbReference type="InterPro" id="IPR001640">
    <property type="entry name" value="Lgt"/>
</dbReference>
<dbReference type="PANTHER" id="PTHR30589">
    <property type="entry name" value="PROLIPOPROTEIN DIACYLGLYCERYL TRANSFERASE"/>
    <property type="match status" value="1"/>
</dbReference>
<keyword evidence="3 7" id="KW-0808">Transferase</keyword>
<dbReference type="Proteomes" id="UP000229916">
    <property type="component" value="Unassembled WGS sequence"/>
</dbReference>
<dbReference type="HAMAP" id="MF_01147">
    <property type="entry name" value="Lgt"/>
    <property type="match status" value="1"/>
</dbReference>
<comment type="caution">
    <text evidence="8">The sequence shown here is derived from an EMBL/GenBank/DDBJ whole genome shotgun (WGS) entry which is preliminary data.</text>
</comment>
<feature type="transmembrane region" description="Helical" evidence="7">
    <location>
        <begin position="48"/>
        <end position="70"/>
    </location>
</feature>
<keyword evidence="8" id="KW-0449">Lipoprotein</keyword>
<evidence type="ECO:0000256" key="2">
    <source>
        <dbReference type="ARBA" id="ARBA00022475"/>
    </source>
</evidence>
<dbReference type="EC" id="2.5.1.145" evidence="7"/>
<evidence type="ECO:0000313" key="9">
    <source>
        <dbReference type="Proteomes" id="UP000229916"/>
    </source>
</evidence>
<evidence type="ECO:0000256" key="7">
    <source>
        <dbReference type="HAMAP-Rule" id="MF_01147"/>
    </source>
</evidence>
<feature type="transmembrane region" description="Helical" evidence="7">
    <location>
        <begin position="191"/>
        <end position="210"/>
    </location>
</feature>
<feature type="transmembrane region" description="Helical" evidence="7">
    <location>
        <begin position="164"/>
        <end position="182"/>
    </location>
</feature>
<gene>
    <name evidence="7 8" type="primary">lgt</name>
    <name evidence="8" type="ORF">COS81_02335</name>
</gene>
<comment type="similarity">
    <text evidence="1 7">Belongs to the Lgt family.</text>
</comment>
<feature type="transmembrane region" description="Helical" evidence="7">
    <location>
        <begin position="222"/>
        <end position="245"/>
    </location>
</feature>
<dbReference type="Pfam" id="PF01790">
    <property type="entry name" value="LGT"/>
    <property type="match status" value="1"/>
</dbReference>
<keyword evidence="4 7" id="KW-0812">Transmembrane</keyword>
<dbReference type="GO" id="GO:0005886">
    <property type="term" value="C:plasma membrane"/>
    <property type="evidence" value="ECO:0007669"/>
    <property type="project" value="UniProtKB-SubCell"/>
</dbReference>
<evidence type="ECO:0000313" key="8">
    <source>
        <dbReference type="EMBL" id="PIU68870.1"/>
    </source>
</evidence>
<organism evidence="8 9">
    <name type="scientific">candidate division WWE3 bacterium CG06_land_8_20_14_3_00_42_16</name>
    <dbReference type="NCBI Taxonomy" id="1975083"/>
    <lineage>
        <taxon>Bacteria</taxon>
        <taxon>Katanobacteria</taxon>
    </lineage>
</organism>
<proteinExistence type="inferred from homology"/>
<dbReference type="UniPathway" id="UPA00664"/>
<keyword evidence="5 7" id="KW-1133">Transmembrane helix</keyword>
<keyword evidence="2 7" id="KW-1003">Cell membrane</keyword>